<name>A0ABQ0MQW0_9GAMM</name>
<dbReference type="EMBL" id="BDQM01000001">
    <property type="protein sequence ID" value="GAW94719.1"/>
    <property type="molecule type" value="Genomic_DNA"/>
</dbReference>
<dbReference type="RefSeq" id="WP_057182154.1">
    <property type="nucleotide sequence ID" value="NZ_BDQM01000001.1"/>
</dbReference>
<proteinExistence type="predicted"/>
<comment type="caution">
    <text evidence="2">The sequence shown here is derived from an EMBL/GenBank/DDBJ whole genome shotgun (WGS) entry which is preliminary data.</text>
</comment>
<reference evidence="2 3" key="1">
    <citation type="submission" date="2017-06" db="EMBL/GenBank/DDBJ databases">
        <title>Whole Genome Sequences of Colwellia marinimaniae MTCD1.</title>
        <authorList>
            <person name="Kusumoto H."/>
            <person name="Inoue M."/>
            <person name="Tanikawa K."/>
            <person name="Maeji H."/>
            <person name="Cameron J.H."/>
            <person name="Bartlett D.H."/>
        </authorList>
    </citation>
    <scope>NUCLEOTIDE SEQUENCE [LARGE SCALE GENOMIC DNA]</scope>
    <source>
        <strain evidence="2 3">MTCD1</strain>
    </source>
</reference>
<feature type="signal peptide" evidence="1">
    <location>
        <begin position="1"/>
        <end position="18"/>
    </location>
</feature>
<dbReference type="SUPFAM" id="SSF49384">
    <property type="entry name" value="Carbohydrate-binding domain"/>
    <property type="match status" value="1"/>
</dbReference>
<gene>
    <name evidence="2" type="ORF">MTCD1_00316</name>
</gene>
<organism evidence="2 3">
    <name type="scientific">Colwellia marinimaniae</name>
    <dbReference type="NCBI Taxonomy" id="1513592"/>
    <lineage>
        <taxon>Bacteria</taxon>
        <taxon>Pseudomonadati</taxon>
        <taxon>Pseudomonadota</taxon>
        <taxon>Gammaproteobacteria</taxon>
        <taxon>Alteromonadales</taxon>
        <taxon>Colwelliaceae</taxon>
        <taxon>Colwellia</taxon>
    </lineage>
</organism>
<dbReference type="InterPro" id="IPR008965">
    <property type="entry name" value="CBM2/CBM3_carb-bd_dom_sf"/>
</dbReference>
<dbReference type="InterPro" id="IPR013424">
    <property type="entry name" value="Ice-binding_C"/>
</dbReference>
<keyword evidence="1" id="KW-0732">Signal</keyword>
<evidence type="ECO:0000313" key="3">
    <source>
        <dbReference type="Proteomes" id="UP000197068"/>
    </source>
</evidence>
<dbReference type="NCBIfam" id="TIGR02595">
    <property type="entry name" value="PEP_CTERM"/>
    <property type="match status" value="1"/>
</dbReference>
<evidence type="ECO:0008006" key="4">
    <source>
        <dbReference type="Google" id="ProtNLM"/>
    </source>
</evidence>
<dbReference type="Gene3D" id="2.60.40.680">
    <property type="match status" value="1"/>
</dbReference>
<dbReference type="Proteomes" id="UP000197068">
    <property type="component" value="Unassembled WGS sequence"/>
</dbReference>
<sequence>MKKFIAMLTLLIGFNANAGLLTIDISADEVSVGESVLVTISASNFDETDMFWFDFNFDNSVVSYDASSLSSGLTLADDNINFNGLEVSAEDFGLAFNFFTDDFSIRAAGDFVLASFNLIAGSEGFTDFSIANFFNPSAFDDYTIAFSGASSVNVSSAVAVSEPSAVFMMMLAGFALVSSRRKAK</sequence>
<keyword evidence="3" id="KW-1185">Reference proteome</keyword>
<evidence type="ECO:0000256" key="1">
    <source>
        <dbReference type="SAM" id="SignalP"/>
    </source>
</evidence>
<feature type="chain" id="PRO_5046807681" description="PEP-CTERM protein-sorting domain-containing protein" evidence="1">
    <location>
        <begin position="19"/>
        <end position="184"/>
    </location>
</feature>
<accession>A0ABQ0MQW0</accession>
<protein>
    <recommendedName>
        <fullName evidence="4">PEP-CTERM protein-sorting domain-containing protein</fullName>
    </recommendedName>
</protein>
<evidence type="ECO:0000313" key="2">
    <source>
        <dbReference type="EMBL" id="GAW94719.1"/>
    </source>
</evidence>